<evidence type="ECO:0000259" key="2">
    <source>
        <dbReference type="Pfam" id="PF15625"/>
    </source>
</evidence>
<reference evidence="6" key="2">
    <citation type="submission" date="2018-11" db="EMBL/GenBank/DDBJ databases">
        <title>Trombidioid mite genomics.</title>
        <authorList>
            <person name="Dong X."/>
        </authorList>
    </citation>
    <scope>NUCLEOTIDE SEQUENCE</scope>
    <source>
        <strain evidence="6">UoL-WK</strain>
    </source>
</reference>
<dbReference type="EMBL" id="NCKU01002932">
    <property type="protein sequence ID" value="RWS08522.1"/>
    <property type="molecule type" value="Genomic_DNA"/>
</dbReference>
<feature type="compositionally biased region" description="Polar residues" evidence="1">
    <location>
        <begin position="18"/>
        <end position="53"/>
    </location>
</feature>
<dbReference type="InterPro" id="IPR028928">
    <property type="entry name" value="CC2D2AN-C2"/>
</dbReference>
<feature type="domain" description="DUF5523" evidence="3">
    <location>
        <begin position="74"/>
        <end position="280"/>
    </location>
</feature>
<dbReference type="EMBL" id="NCKU01004947">
    <property type="protein sequence ID" value="RWS05220.1"/>
    <property type="molecule type" value="Genomic_DNA"/>
</dbReference>
<feature type="domain" description="CEP76/DRC7 peptidase-like" evidence="4">
    <location>
        <begin position="1162"/>
        <end position="1236"/>
    </location>
</feature>
<dbReference type="PANTHER" id="PTHR20837:SF0">
    <property type="entry name" value="COILED-COIL AND C2 DOMAIN-CONTAINING PROTEIN 2A"/>
    <property type="match status" value="1"/>
</dbReference>
<accession>A0A3S3QGI8</accession>
<proteinExistence type="predicted"/>
<dbReference type="InterPro" id="IPR052434">
    <property type="entry name" value="Tectonic-like_complex_comp"/>
</dbReference>
<dbReference type="STRING" id="1965070.A0A3S3QGI8"/>
<evidence type="ECO:0000256" key="1">
    <source>
        <dbReference type="SAM" id="MobiDB-lite"/>
    </source>
</evidence>
<dbReference type="Pfam" id="PF24656">
    <property type="entry name" value="CEPT76_peptidase"/>
    <property type="match status" value="1"/>
</dbReference>
<evidence type="ECO:0000313" key="6">
    <source>
        <dbReference type="EMBL" id="RWS08522.1"/>
    </source>
</evidence>
<sequence>MRKSRVLDVIDTAESEDTVTASESTTAGDGSLPPSRSSTAVQQLPGSRTGTPLLDQNITAAFRSKIRSRLNKSKKKVRQPSVNVESNEEEYKIQSQISARLDAKQKWRQEISQVAGETLHENSDLPSAKEAYDFFTKVYEDKKEVAISESKALMKESGKGAESEDETQIDAKGENTEEDEDDQRILLKDVFLSNTTPQICERVEPYFISRKQRIEAENEYLFYPSSEPLPKEVRFGDASAKNPSEDGLYVADMSSKQHSAKNINKIQQRLYREKGNNWFEYFKRFFWGSSNDYCDSLDSVVITKKDNDQLEPLYVLQPPCSMQELLSESKKPNIRQYKLVVSIYSLVFSSHQLFIEEHKHCYQLIELCAKYDEIVETNSILILTNKLSSLKNSISSLSSKLEKGRSEDSTEDEQRLCIYKEQAYKTVIERRDKVKELRSCIMSILSDWDTLVNLRESQGFISTSIKLNFNEEETDEEENEKLMFAELVKEAFEIESKYKSESYEKELEEYRKKLRSWKQWQRNKRRASKVENLENETEKVANEEECEKPEPPSNEGIDNDSILKRLNEETLLLDGRLPGEPKFTNFHTSKSLLITATNKCPEIERKRRKWISEKAYFVEIFVNNVSKAKTRECSLTSEFEVNFNQLLNVNTYESPHELELQIIERSAKQKKIVAKMPLEIPDSSSILPENVDLISPSQALEFVGEANSSSKDKTNVLKGRINCSVFWSFDSEKISKSVAFRNEKEYSFSGLNLDELKVWKEKHLLNEDPNDPDIIKLNEAVTKYENSLKKKTSSGEANGNLIEELTFCTQEEIDNNPRLKMLKMRAQGVPHLKGVQVPLYEREVNLSLLEVSKTVDSSLLSSKGIEAKRRKGLEILSRVREQLIKQSQEGFDRKQTWEDMIIEEASSKLEFGLNLFAPVEDKRPLHPRRKTRKKVAGSLSNNLDIQLLVTIMYAINVPIRKESQDSADSQRTSVLPELGVVVNRDDSKTDAIERRWLGSLRIPFSTLYLNSKIDGTFCLNKPPVLLGYEYDSKFWNLGSNNVNSASTANTYLTIFLTIDPTLQLPEPLSLKCDSNEDEEVLQYAQKWETEMAQNFKDRSFKALAIDLNAKFVLVTRYLKPIKPPEELLYNLSATEEVMQRLARFVSLIPIVSDNMALPGFGDIWCNSSEFLEMLIGDEEEHAILLCNFFLYLGKRAGIVLGNGIPEGMTAYVIVWEYTGQEPSVWNPCTGVKLEKKIEKLQQTDLIQDLEDILIVHQMTGFPLNMPFVDLQSVTEAVYATGVHLVDDKKVDFALAVYIHPYPCNVLSLWVYIAALHKI</sequence>
<name>A0A3S3QGI8_9ACAR</name>
<dbReference type="Proteomes" id="UP000285301">
    <property type="component" value="Unassembled WGS sequence"/>
</dbReference>
<dbReference type="GO" id="GO:0035869">
    <property type="term" value="C:ciliary transition zone"/>
    <property type="evidence" value="ECO:0007669"/>
    <property type="project" value="TreeGrafter"/>
</dbReference>
<evidence type="ECO:0000259" key="3">
    <source>
        <dbReference type="Pfam" id="PF17661"/>
    </source>
</evidence>
<evidence type="ECO:0000313" key="5">
    <source>
        <dbReference type="EMBL" id="RWS05220.1"/>
    </source>
</evidence>
<evidence type="ECO:0000313" key="7">
    <source>
        <dbReference type="Proteomes" id="UP000285301"/>
    </source>
</evidence>
<feature type="compositionally biased region" description="Basic and acidic residues" evidence="1">
    <location>
        <begin position="153"/>
        <end position="162"/>
    </location>
</feature>
<feature type="region of interest" description="Disordered" evidence="1">
    <location>
        <begin position="1"/>
        <end position="53"/>
    </location>
</feature>
<feature type="region of interest" description="Disordered" evidence="1">
    <location>
        <begin position="153"/>
        <end position="181"/>
    </location>
</feature>
<dbReference type="GO" id="GO:1904491">
    <property type="term" value="P:protein localization to ciliary transition zone"/>
    <property type="evidence" value="ECO:0007669"/>
    <property type="project" value="TreeGrafter"/>
</dbReference>
<organism evidence="6 7">
    <name type="scientific">Dinothrombium tinctorium</name>
    <dbReference type="NCBI Taxonomy" id="1965070"/>
    <lineage>
        <taxon>Eukaryota</taxon>
        <taxon>Metazoa</taxon>
        <taxon>Ecdysozoa</taxon>
        <taxon>Arthropoda</taxon>
        <taxon>Chelicerata</taxon>
        <taxon>Arachnida</taxon>
        <taxon>Acari</taxon>
        <taxon>Acariformes</taxon>
        <taxon>Trombidiformes</taxon>
        <taxon>Prostigmata</taxon>
        <taxon>Anystina</taxon>
        <taxon>Parasitengona</taxon>
        <taxon>Trombidioidea</taxon>
        <taxon>Trombidiidae</taxon>
        <taxon>Dinothrombium</taxon>
    </lineage>
</organism>
<dbReference type="Pfam" id="PF15625">
    <property type="entry name" value="CC2D2AN-C2"/>
    <property type="match status" value="1"/>
</dbReference>
<feature type="compositionally biased region" description="Basic and acidic residues" evidence="1">
    <location>
        <begin position="528"/>
        <end position="542"/>
    </location>
</feature>
<feature type="domain" description="CC2D2A N-terminal C2" evidence="2">
    <location>
        <begin position="578"/>
        <end position="733"/>
    </location>
</feature>
<feature type="region of interest" description="Disordered" evidence="1">
    <location>
        <begin position="528"/>
        <end position="560"/>
    </location>
</feature>
<gene>
    <name evidence="6" type="ORF">B4U79_06389</name>
    <name evidence="5" type="ORF">B4U79_07639</name>
</gene>
<dbReference type="GO" id="GO:1905515">
    <property type="term" value="P:non-motile cilium assembly"/>
    <property type="evidence" value="ECO:0007669"/>
    <property type="project" value="TreeGrafter"/>
</dbReference>
<dbReference type="Pfam" id="PF17661">
    <property type="entry name" value="DUF5523"/>
    <property type="match status" value="1"/>
</dbReference>
<dbReference type="OrthoDB" id="2162143at2759"/>
<dbReference type="InterPro" id="IPR041510">
    <property type="entry name" value="DUF5523"/>
</dbReference>
<protein>
    <submittedName>
        <fullName evidence="6">Coiled-coil and C2 domain-containing protein 2A-like isoform X2</fullName>
    </submittedName>
</protein>
<evidence type="ECO:0000259" key="4">
    <source>
        <dbReference type="Pfam" id="PF24656"/>
    </source>
</evidence>
<comment type="caution">
    <text evidence="6">The sequence shown here is derived from an EMBL/GenBank/DDBJ whole genome shotgun (WGS) entry which is preliminary data.</text>
</comment>
<dbReference type="PANTHER" id="PTHR20837">
    <property type="entry name" value="CENTROSOMAL PROTEIN-RELATED"/>
    <property type="match status" value="1"/>
</dbReference>
<dbReference type="InterPro" id="IPR056290">
    <property type="entry name" value="CEPT76/DRC7_peptidase-like_dom"/>
</dbReference>
<keyword evidence="7" id="KW-1185">Reference proteome</keyword>
<reference evidence="6 7" key="1">
    <citation type="journal article" date="2018" name="Gigascience">
        <title>Genomes of trombidid mites reveal novel predicted allergens and laterally-transferred genes associated with secondary metabolism.</title>
        <authorList>
            <person name="Dong X."/>
            <person name="Chaisiri K."/>
            <person name="Xia D."/>
            <person name="Armstrong S.D."/>
            <person name="Fang Y."/>
            <person name="Donnelly M.J."/>
            <person name="Kadowaki T."/>
            <person name="McGarry J.W."/>
            <person name="Darby A.C."/>
            <person name="Makepeace B.L."/>
        </authorList>
    </citation>
    <scope>NUCLEOTIDE SEQUENCE [LARGE SCALE GENOMIC DNA]</scope>
    <source>
        <strain evidence="6">UoL-WK</strain>
    </source>
</reference>